<keyword evidence="2 6" id="KW-0349">Heme</keyword>
<keyword evidence="5 6" id="KW-0408">Iron</keyword>
<dbReference type="InterPro" id="IPR009056">
    <property type="entry name" value="Cyt_c-like_dom"/>
</dbReference>
<evidence type="ECO:0000256" key="1">
    <source>
        <dbReference type="ARBA" id="ARBA00022448"/>
    </source>
</evidence>
<keyword evidence="11" id="KW-1185">Reference proteome</keyword>
<feature type="region of interest" description="Disordered" evidence="7">
    <location>
        <begin position="219"/>
        <end position="239"/>
    </location>
</feature>
<dbReference type="GO" id="GO:0009055">
    <property type="term" value="F:electron transfer activity"/>
    <property type="evidence" value="ECO:0007669"/>
    <property type="project" value="InterPro"/>
</dbReference>
<dbReference type="InterPro" id="IPR036909">
    <property type="entry name" value="Cyt_c-like_dom_sf"/>
</dbReference>
<dbReference type="Proteomes" id="UP000604083">
    <property type="component" value="Unassembled WGS sequence"/>
</dbReference>
<accession>A0A934RIW1</accession>
<feature type="domain" description="Cytochrome c" evidence="9">
    <location>
        <begin position="470"/>
        <end position="555"/>
    </location>
</feature>
<name>A0A934RIW1_9BACT</name>
<feature type="binding site" description="covalent" evidence="6">
    <location>
        <position position="488"/>
    </location>
    <ligand>
        <name>heme c</name>
        <dbReference type="ChEBI" id="CHEBI:61717"/>
    </ligand>
</feature>
<dbReference type="GO" id="GO:0005506">
    <property type="term" value="F:iron ion binding"/>
    <property type="evidence" value="ECO:0007669"/>
    <property type="project" value="InterPro"/>
</dbReference>
<protein>
    <submittedName>
        <fullName evidence="10">PQQ-dependent sugar dehydrogenase</fullName>
    </submittedName>
</protein>
<sequence length="561" mass="62138">MMFRKVTSAALLGMLWTSASPAADSAAVPSDDHFRVETLVSGLVDAMEIAPLPDGRVLIAERTGALKLYTPGEQGARTVHHFEVSVRNEKAGTSRETGLLGVTADPDFSQNGWIYCYYSPQEPSEHWLTRWTLKNGRLEDEKVLLTMEQSREVGVCHEGGSLAFDGAGNLFLSTGDNTNPFKSNGYAPLDEREGNESINSQRTAGNTNDLRGKVLRITPTDDGSYTIPEGNLFPPGTEKTRPEIYAMGCRNPWRIGVDQRTNTLYWGDVGPDARKTTSRGPNGYCEINQAATAGYYGWPYFVGANEAYARYDFAAEKVGEKFDPAKPLNESRLNDGLEQLPPAREPFWFVSRSSYCAGPVYYHDDFREAESKLPPALDRCLITYDWNNGHMQLSKLAEDESLLWKTDWLHSKKFVHPSDVELAADGSLYILEYGSKWYDGTDGKLKRVTYSSEPLQSEPEEADPRLAGISSDHPGYGLLAEAICLSCHQTQEKSIGPSYAEVAMKYRGDEQAVDLLAKKISQGGVGVWGEVPMPPNPQYNEEQLSQMVDAILSLAPEEHTE</sequence>
<dbReference type="InterPro" id="IPR012938">
    <property type="entry name" value="Glc/Sorbosone_DH"/>
</dbReference>
<evidence type="ECO:0000256" key="8">
    <source>
        <dbReference type="SAM" id="SignalP"/>
    </source>
</evidence>
<evidence type="ECO:0000256" key="4">
    <source>
        <dbReference type="ARBA" id="ARBA00022982"/>
    </source>
</evidence>
<dbReference type="InterPro" id="IPR011041">
    <property type="entry name" value="Quinoprot_gluc/sorb_DH_b-prop"/>
</dbReference>
<dbReference type="PANTHER" id="PTHR19328:SF75">
    <property type="entry name" value="ALDOSE SUGAR DEHYDROGENASE YLII"/>
    <property type="match status" value="1"/>
</dbReference>
<evidence type="ECO:0000256" key="6">
    <source>
        <dbReference type="PIRSR" id="PIRSR602324-1"/>
    </source>
</evidence>
<dbReference type="InterPro" id="IPR002324">
    <property type="entry name" value="Cyt_c_ID"/>
</dbReference>
<dbReference type="Gene3D" id="2.120.10.30">
    <property type="entry name" value="TolB, C-terminal domain"/>
    <property type="match status" value="1"/>
</dbReference>
<dbReference type="SUPFAM" id="SSF46626">
    <property type="entry name" value="Cytochrome c"/>
    <property type="match status" value="1"/>
</dbReference>
<comment type="caution">
    <text evidence="10">The sequence shown here is derived from an EMBL/GenBank/DDBJ whole genome shotgun (WGS) entry which is preliminary data.</text>
</comment>
<evidence type="ECO:0000256" key="7">
    <source>
        <dbReference type="SAM" id="MobiDB-lite"/>
    </source>
</evidence>
<dbReference type="Pfam" id="PF00034">
    <property type="entry name" value="Cytochrom_C"/>
    <property type="match status" value="1"/>
</dbReference>
<dbReference type="Gene3D" id="1.10.760.10">
    <property type="entry name" value="Cytochrome c-like domain"/>
    <property type="match status" value="1"/>
</dbReference>
<feature type="compositionally biased region" description="Polar residues" evidence="7">
    <location>
        <begin position="196"/>
        <end position="206"/>
    </location>
</feature>
<dbReference type="AlphaFoldDB" id="A0A934RIW1"/>
<evidence type="ECO:0000259" key="9">
    <source>
        <dbReference type="PROSITE" id="PS51007"/>
    </source>
</evidence>
<keyword evidence="3 6" id="KW-0479">Metal-binding</keyword>
<evidence type="ECO:0000313" key="10">
    <source>
        <dbReference type="EMBL" id="MBK1832447.1"/>
    </source>
</evidence>
<feature type="signal peptide" evidence="8">
    <location>
        <begin position="1"/>
        <end position="22"/>
    </location>
</feature>
<dbReference type="PROSITE" id="PS51007">
    <property type="entry name" value="CYTC"/>
    <property type="match status" value="1"/>
</dbReference>
<keyword evidence="1" id="KW-0813">Transport</keyword>
<dbReference type="InterPro" id="IPR011042">
    <property type="entry name" value="6-blade_b-propeller_TolB-like"/>
</dbReference>
<evidence type="ECO:0000256" key="5">
    <source>
        <dbReference type="ARBA" id="ARBA00023004"/>
    </source>
</evidence>
<feature type="binding site" description="covalent" evidence="6">
    <location>
        <position position="533"/>
    </location>
    <ligand>
        <name>heme c</name>
        <dbReference type="ChEBI" id="CHEBI:61717"/>
    </ligand>
</feature>
<keyword evidence="8" id="KW-0732">Signal</keyword>
<organism evidence="10 11">
    <name type="scientific">Roseibacillus ishigakijimensis</name>
    <dbReference type="NCBI Taxonomy" id="454146"/>
    <lineage>
        <taxon>Bacteria</taxon>
        <taxon>Pseudomonadati</taxon>
        <taxon>Verrucomicrobiota</taxon>
        <taxon>Verrucomicrobiia</taxon>
        <taxon>Verrucomicrobiales</taxon>
        <taxon>Verrucomicrobiaceae</taxon>
        <taxon>Roseibacillus</taxon>
    </lineage>
</organism>
<dbReference type="RefSeq" id="WP_377174663.1">
    <property type="nucleotide sequence ID" value="NZ_JBHUJA010000048.1"/>
</dbReference>
<keyword evidence="4" id="KW-0249">Electron transport</keyword>
<reference evidence="10" key="1">
    <citation type="submission" date="2021-01" db="EMBL/GenBank/DDBJ databases">
        <title>Modified the classification status of verrucomicrobia.</title>
        <authorList>
            <person name="Feng X."/>
        </authorList>
    </citation>
    <scope>NUCLEOTIDE SEQUENCE</scope>
    <source>
        <strain evidence="10">KCTC 12986</strain>
    </source>
</reference>
<feature type="binding site" description="covalent" evidence="6">
    <location>
        <position position="484"/>
    </location>
    <ligand>
        <name>heme c</name>
        <dbReference type="ChEBI" id="CHEBI:61717"/>
    </ligand>
</feature>
<gene>
    <name evidence="10" type="ORF">JIN78_00120</name>
</gene>
<dbReference type="GO" id="GO:0020037">
    <property type="term" value="F:heme binding"/>
    <property type="evidence" value="ECO:0007669"/>
    <property type="project" value="InterPro"/>
</dbReference>
<dbReference type="Pfam" id="PF07995">
    <property type="entry name" value="GSDH"/>
    <property type="match status" value="1"/>
</dbReference>
<comment type="PTM">
    <text evidence="6">Binds 1 heme c group covalently per subunit.</text>
</comment>
<evidence type="ECO:0000256" key="3">
    <source>
        <dbReference type="ARBA" id="ARBA00022723"/>
    </source>
</evidence>
<dbReference type="SUPFAM" id="SSF50952">
    <property type="entry name" value="Soluble quinoprotein glucose dehydrogenase"/>
    <property type="match status" value="1"/>
</dbReference>
<feature type="chain" id="PRO_5037461535" evidence="8">
    <location>
        <begin position="23"/>
        <end position="561"/>
    </location>
</feature>
<dbReference type="PANTHER" id="PTHR19328">
    <property type="entry name" value="HEDGEHOG-INTERACTING PROTEIN"/>
    <property type="match status" value="1"/>
</dbReference>
<dbReference type="EMBL" id="JAENIO010000001">
    <property type="protein sequence ID" value="MBK1832447.1"/>
    <property type="molecule type" value="Genomic_DNA"/>
</dbReference>
<dbReference type="PRINTS" id="PR00606">
    <property type="entry name" value="CYTCHROMECID"/>
</dbReference>
<evidence type="ECO:0000313" key="11">
    <source>
        <dbReference type="Proteomes" id="UP000604083"/>
    </source>
</evidence>
<proteinExistence type="predicted"/>
<evidence type="ECO:0000256" key="2">
    <source>
        <dbReference type="ARBA" id="ARBA00022617"/>
    </source>
</evidence>
<feature type="region of interest" description="Disordered" evidence="7">
    <location>
        <begin position="187"/>
        <end position="206"/>
    </location>
</feature>